<gene>
    <name evidence="4" type="primary">amiC_2</name>
    <name evidence="4" type="ORF">SPSYN_02565</name>
</gene>
<dbReference type="PANTHER" id="PTHR30404:SF0">
    <property type="entry name" value="N-ACETYLMURAMOYL-L-ALANINE AMIDASE AMIC"/>
    <property type="match status" value="1"/>
</dbReference>
<organism evidence="4 5">
    <name type="scientific">Sporotomaculum syntrophicum</name>
    <dbReference type="NCBI Taxonomy" id="182264"/>
    <lineage>
        <taxon>Bacteria</taxon>
        <taxon>Bacillati</taxon>
        <taxon>Bacillota</taxon>
        <taxon>Clostridia</taxon>
        <taxon>Eubacteriales</taxon>
        <taxon>Desulfallaceae</taxon>
        <taxon>Sporotomaculum</taxon>
    </lineage>
</organism>
<keyword evidence="1 4" id="KW-0378">Hydrolase</keyword>
<dbReference type="GO" id="GO:0030288">
    <property type="term" value="C:outer membrane-bounded periplasmic space"/>
    <property type="evidence" value="ECO:0007669"/>
    <property type="project" value="TreeGrafter"/>
</dbReference>
<dbReference type="InterPro" id="IPR021731">
    <property type="entry name" value="AMIN_dom"/>
</dbReference>
<evidence type="ECO:0000256" key="1">
    <source>
        <dbReference type="ARBA" id="ARBA00022801"/>
    </source>
</evidence>
<feature type="chain" id="PRO_5039702087" evidence="2">
    <location>
        <begin position="26"/>
        <end position="458"/>
    </location>
</feature>
<dbReference type="Pfam" id="PF11741">
    <property type="entry name" value="AMIN"/>
    <property type="match status" value="1"/>
</dbReference>
<evidence type="ECO:0000313" key="5">
    <source>
        <dbReference type="Proteomes" id="UP000798488"/>
    </source>
</evidence>
<dbReference type="Pfam" id="PF01520">
    <property type="entry name" value="Amidase_3"/>
    <property type="match status" value="1"/>
</dbReference>
<evidence type="ECO:0000259" key="3">
    <source>
        <dbReference type="SMART" id="SM00646"/>
    </source>
</evidence>
<reference evidence="4" key="1">
    <citation type="submission" date="2016-02" db="EMBL/GenBank/DDBJ databases">
        <title>Draft Genome Sequence of Sporotomaculum syntrophicum Strain FB, a Syntrophic Benzoate Degrader.</title>
        <authorList>
            <person name="Nobu M.K."/>
            <person name="Narihiro T."/>
            <person name="Qiu Y.-L."/>
            <person name="Ohashi A."/>
            <person name="Liu W.-T."/>
            <person name="Yuji S."/>
        </authorList>
    </citation>
    <scope>NUCLEOTIDE SEQUENCE</scope>
    <source>
        <strain evidence="4">FB</strain>
    </source>
</reference>
<dbReference type="EC" id="3.5.1.28" evidence="4"/>
<dbReference type="OrthoDB" id="9806267at2"/>
<comment type="caution">
    <text evidence="4">The sequence shown here is derived from an EMBL/GenBank/DDBJ whole genome shotgun (WGS) entry which is preliminary data.</text>
</comment>
<dbReference type="SMART" id="SM00646">
    <property type="entry name" value="Ami_3"/>
    <property type="match status" value="1"/>
</dbReference>
<dbReference type="EMBL" id="LSRS01000006">
    <property type="protein sequence ID" value="KAF1084161.1"/>
    <property type="molecule type" value="Genomic_DNA"/>
</dbReference>
<dbReference type="GO" id="GO:0008745">
    <property type="term" value="F:N-acetylmuramoyl-L-alanine amidase activity"/>
    <property type="evidence" value="ECO:0007669"/>
    <property type="project" value="UniProtKB-EC"/>
</dbReference>
<dbReference type="GO" id="GO:0009253">
    <property type="term" value="P:peptidoglycan catabolic process"/>
    <property type="evidence" value="ECO:0007669"/>
    <property type="project" value="InterPro"/>
</dbReference>
<dbReference type="PANTHER" id="PTHR30404">
    <property type="entry name" value="N-ACETYLMURAMOYL-L-ALANINE AMIDASE"/>
    <property type="match status" value="1"/>
</dbReference>
<dbReference type="Gene3D" id="3.40.630.40">
    <property type="entry name" value="Zn-dependent exopeptidases"/>
    <property type="match status" value="1"/>
</dbReference>
<evidence type="ECO:0000256" key="2">
    <source>
        <dbReference type="SAM" id="SignalP"/>
    </source>
</evidence>
<dbReference type="InterPro" id="IPR036582">
    <property type="entry name" value="Mao_N_sf"/>
</dbReference>
<dbReference type="InterPro" id="IPR012854">
    <property type="entry name" value="Cu_amine_oxidase-like_N"/>
</dbReference>
<dbReference type="SUPFAM" id="SSF53187">
    <property type="entry name" value="Zn-dependent exopeptidases"/>
    <property type="match status" value="1"/>
</dbReference>
<feature type="domain" description="MurNAc-LAA" evidence="3">
    <location>
        <begin position="345"/>
        <end position="453"/>
    </location>
</feature>
<sequence>MRFKKMFILLTFVACWVFYVPQALAGVEVYVTGKIVQFDVPPVVDTASNRTLVPFRHIFEALGAEVWFDSRANAAFGKKGDLTIELPVNQKVAYKNNEHIQLDVATQVVNGRTMVPLRFISESLGCQVDAHNTPDGLRVDIAWLEPDLPEEVTLSNERTLTDITTTTSDTELIIELTVEDGLNKVFTLRGPDRLVLDLQNTTNRAAKEVNLEHPLVSAIRTGQLNSETTRVVLDLNRVVSYHFEKNNDSLLIKVSGELSSIADTITTDEPSGQPAHPVLVVDEQLIILDAGHGGRDIGATGVSGKYEKDLVLSITNQLKTALEDEGYKVILTRSDDTYVSLDERVAIADRTNAFAFVSIHANSTANPAIQGLEIFKYYGSDGRLAQHVLEGILERTGQNNRKVKEAGFYVIKNTLMPAILIETGFISNIQEEAFLWEPKNQADIVEGIVAGIMAYQGR</sequence>
<dbReference type="Gene3D" id="3.30.457.10">
    <property type="entry name" value="Copper amine oxidase-like, N-terminal domain"/>
    <property type="match status" value="1"/>
</dbReference>
<name>A0A9D3AX92_9FIRM</name>
<dbReference type="Pfam" id="PF07833">
    <property type="entry name" value="Cu_amine_oxidN1"/>
    <property type="match status" value="1"/>
</dbReference>
<keyword evidence="5" id="KW-1185">Reference proteome</keyword>
<dbReference type="SUPFAM" id="SSF55383">
    <property type="entry name" value="Copper amine oxidase, domain N"/>
    <property type="match status" value="1"/>
</dbReference>
<dbReference type="CDD" id="cd02696">
    <property type="entry name" value="MurNAc-LAA"/>
    <property type="match status" value="1"/>
</dbReference>
<proteinExistence type="predicted"/>
<dbReference type="InterPro" id="IPR002508">
    <property type="entry name" value="MurNAc-LAA_cat"/>
</dbReference>
<dbReference type="AlphaFoldDB" id="A0A9D3AX92"/>
<dbReference type="InterPro" id="IPR050695">
    <property type="entry name" value="N-acetylmuramoyl_amidase_3"/>
</dbReference>
<dbReference type="Gene3D" id="2.60.40.3500">
    <property type="match status" value="1"/>
</dbReference>
<dbReference type="Proteomes" id="UP000798488">
    <property type="component" value="Unassembled WGS sequence"/>
</dbReference>
<evidence type="ECO:0000313" key="4">
    <source>
        <dbReference type="EMBL" id="KAF1084161.1"/>
    </source>
</evidence>
<keyword evidence="2" id="KW-0732">Signal</keyword>
<protein>
    <submittedName>
        <fullName evidence="4">N-acetylmuramoyl-L-alanine amidase AmiC</fullName>
        <ecNumber evidence="4">3.5.1.28</ecNumber>
    </submittedName>
</protein>
<feature type="signal peptide" evidence="2">
    <location>
        <begin position="1"/>
        <end position="25"/>
    </location>
</feature>
<dbReference type="RefSeq" id="WP_161822855.1">
    <property type="nucleotide sequence ID" value="NZ_LSRS01000006.1"/>
</dbReference>
<accession>A0A9D3AX92</accession>